<feature type="region of interest" description="Disordered" evidence="1">
    <location>
        <begin position="1"/>
        <end position="23"/>
    </location>
</feature>
<sequence length="204" mass="22775">MSSFRSQQQNALQEESDQDIPDGEPLFFFMPNEEWGEFCQWYKSTITIPVAEIAVLVGHAIDGPDPDVSITFNCAEQFMMYCKAARFHDAERQARVLATSSPKEQKALGRATVGFTHESWDQVKSAVVVAGSIAKFGQNPHLGRKLLSTGGRMLCEAASRDRVWGIGYTAKQAMSHRRHWGENLLGKALMAARDHLRAEEESKS</sequence>
<organism evidence="3 4">
    <name type="scientific">Colletotrichum higginsianum</name>
    <dbReference type="NCBI Taxonomy" id="80884"/>
    <lineage>
        <taxon>Eukaryota</taxon>
        <taxon>Fungi</taxon>
        <taxon>Dikarya</taxon>
        <taxon>Ascomycota</taxon>
        <taxon>Pezizomycotina</taxon>
        <taxon>Sordariomycetes</taxon>
        <taxon>Hypocreomycetidae</taxon>
        <taxon>Glomerellales</taxon>
        <taxon>Glomerellaceae</taxon>
        <taxon>Colletotrichum</taxon>
        <taxon>Colletotrichum destructivum species complex</taxon>
    </lineage>
</organism>
<evidence type="ECO:0000259" key="2">
    <source>
        <dbReference type="Pfam" id="PF08719"/>
    </source>
</evidence>
<gene>
    <name evidence="3" type="ORF">CH35J_006995</name>
</gene>
<evidence type="ECO:0000313" key="4">
    <source>
        <dbReference type="Proteomes" id="UP000305883"/>
    </source>
</evidence>
<dbReference type="OrthoDB" id="206452at2759"/>
<name>A0A4T0VYD6_9PEZI</name>
<dbReference type="CDD" id="cd15457">
    <property type="entry name" value="NADAR"/>
    <property type="match status" value="1"/>
</dbReference>
<dbReference type="GO" id="GO:0016798">
    <property type="term" value="F:hydrolase activity, acting on glycosyl bonds"/>
    <property type="evidence" value="ECO:0007669"/>
    <property type="project" value="UniProtKB-KW"/>
</dbReference>
<dbReference type="NCBIfam" id="TIGR02464">
    <property type="entry name" value="ribofla_fusion"/>
    <property type="match status" value="1"/>
</dbReference>
<feature type="domain" description="NADAR" evidence="2">
    <location>
        <begin position="27"/>
        <end position="197"/>
    </location>
</feature>
<dbReference type="InterPro" id="IPR012816">
    <property type="entry name" value="NADAR"/>
</dbReference>
<evidence type="ECO:0000313" key="3">
    <source>
        <dbReference type="EMBL" id="TIC97541.1"/>
    </source>
</evidence>
<feature type="compositionally biased region" description="Polar residues" evidence="1">
    <location>
        <begin position="1"/>
        <end position="13"/>
    </location>
</feature>
<dbReference type="AlphaFoldDB" id="A0A4T0VYD6"/>
<reference evidence="3 4" key="1">
    <citation type="journal article" date="2019" name="Genome Biol. Evol.">
        <title>Genomic Plasticity Mediated by Transposable Elements in the Plant Pathogenic Fungus Colletotrichum higginsianum.</title>
        <authorList>
            <person name="Tsushima A."/>
            <person name="Gan P."/>
            <person name="Kumakura N."/>
            <person name="Narusaka M."/>
            <person name="Takano Y."/>
            <person name="Narusaka Y."/>
            <person name="Shirasu K."/>
        </authorList>
    </citation>
    <scope>NUCLEOTIDE SEQUENCE [LARGE SCALE GENOMIC DNA]</scope>
    <source>
        <strain evidence="3 4">MAFF305635-RFP</strain>
    </source>
</reference>
<evidence type="ECO:0000256" key="1">
    <source>
        <dbReference type="SAM" id="MobiDB-lite"/>
    </source>
</evidence>
<dbReference type="EMBL" id="MWPZ01000005">
    <property type="protein sequence ID" value="TIC97541.1"/>
    <property type="molecule type" value="Genomic_DNA"/>
</dbReference>
<dbReference type="Gene3D" id="1.10.357.40">
    <property type="entry name" value="YbiA-like"/>
    <property type="match status" value="1"/>
</dbReference>
<keyword evidence="3" id="KW-0378">Hydrolase</keyword>
<accession>A0A4T0VYD6</accession>
<keyword evidence="3" id="KW-0326">Glycosidase</keyword>
<dbReference type="Pfam" id="PF08719">
    <property type="entry name" value="NADAR"/>
    <property type="match status" value="1"/>
</dbReference>
<dbReference type="Proteomes" id="UP000305883">
    <property type="component" value="Unassembled WGS sequence"/>
</dbReference>
<comment type="caution">
    <text evidence="3">The sequence shown here is derived from an EMBL/GenBank/DDBJ whole genome shotgun (WGS) entry which is preliminary data.</text>
</comment>
<protein>
    <submittedName>
        <fullName evidence="3">N-glycosidase</fullName>
    </submittedName>
</protein>
<dbReference type="InterPro" id="IPR037238">
    <property type="entry name" value="YbiA-like_sf"/>
</dbReference>
<proteinExistence type="predicted"/>
<dbReference type="SUPFAM" id="SSF143990">
    <property type="entry name" value="YbiA-like"/>
    <property type="match status" value="1"/>
</dbReference>